<reference evidence="3 4" key="1">
    <citation type="submission" date="2023-07" db="EMBL/GenBank/DDBJ databases">
        <title>Genomic Encyclopedia of Type Strains, Phase IV (KMG-IV): sequencing the most valuable type-strain genomes for metagenomic binning, comparative biology and taxonomic classification.</title>
        <authorList>
            <person name="Goeker M."/>
        </authorList>
    </citation>
    <scope>NUCLEOTIDE SEQUENCE [LARGE SCALE GENOMIC DNA]</scope>
    <source>
        <strain evidence="3 4">DSM 19013</strain>
    </source>
</reference>
<feature type="compositionally biased region" description="Low complexity" evidence="1">
    <location>
        <begin position="228"/>
        <end position="256"/>
    </location>
</feature>
<name>A0ABU0HZH5_9HYPH</name>
<keyword evidence="4" id="KW-1185">Reference proteome</keyword>
<evidence type="ECO:0000313" key="3">
    <source>
        <dbReference type="EMBL" id="MDQ0447252.1"/>
    </source>
</evidence>
<feature type="signal peptide" evidence="2">
    <location>
        <begin position="1"/>
        <end position="37"/>
    </location>
</feature>
<evidence type="ECO:0000256" key="2">
    <source>
        <dbReference type="SAM" id="SignalP"/>
    </source>
</evidence>
<gene>
    <name evidence="3" type="ORF">QO012_001748</name>
</gene>
<organism evidence="3 4">
    <name type="scientific">Methylobacterium aerolatum</name>
    <dbReference type="NCBI Taxonomy" id="418708"/>
    <lineage>
        <taxon>Bacteria</taxon>
        <taxon>Pseudomonadati</taxon>
        <taxon>Pseudomonadota</taxon>
        <taxon>Alphaproteobacteria</taxon>
        <taxon>Hyphomicrobiales</taxon>
        <taxon>Methylobacteriaceae</taxon>
        <taxon>Methylobacterium</taxon>
    </lineage>
</organism>
<feature type="compositionally biased region" description="Basic and acidic residues" evidence="1">
    <location>
        <begin position="259"/>
        <end position="269"/>
    </location>
</feature>
<sequence>MSESPKASPRRSVTATRALSVILLSAGAALCCTVPTAAQNFGATFFDDDILPPRVIAWRLADRGFTNVSRPRFDGRVYVVDAVGPAGLPVRLILDPASGAIIDRQRPVGAETYARLERPPVRSMPGYGWTEDDVAGARPAPQPLPPESIPGARASRPLPREAARPADPNPLGLNPDGHHRAEPPRKVARTAPAAQPEKPSLSRVSPLAPTPKAAPEAARPESPPPPAAARTEPAPEAAPPAKETAAPAEKPVAQAASKPEWRDPPEGKRPVRVIGGATIVPGTGDKAGEAAQSSQ</sequence>
<feature type="chain" id="PRO_5047335870" description="PepSY domain-containing protein" evidence="2">
    <location>
        <begin position="38"/>
        <end position="295"/>
    </location>
</feature>
<evidence type="ECO:0000256" key="1">
    <source>
        <dbReference type="SAM" id="MobiDB-lite"/>
    </source>
</evidence>
<comment type="caution">
    <text evidence="3">The sequence shown here is derived from an EMBL/GenBank/DDBJ whole genome shotgun (WGS) entry which is preliminary data.</text>
</comment>
<feature type="compositionally biased region" description="Basic and acidic residues" evidence="1">
    <location>
        <begin position="176"/>
        <end position="185"/>
    </location>
</feature>
<dbReference type="RefSeq" id="WP_238206957.1">
    <property type="nucleotide sequence ID" value="NZ_BPQE01000031.1"/>
</dbReference>
<dbReference type="EMBL" id="JAUSVP010000004">
    <property type="protein sequence ID" value="MDQ0447252.1"/>
    <property type="molecule type" value="Genomic_DNA"/>
</dbReference>
<feature type="region of interest" description="Disordered" evidence="1">
    <location>
        <begin position="117"/>
        <end position="295"/>
    </location>
</feature>
<evidence type="ECO:0000313" key="4">
    <source>
        <dbReference type="Proteomes" id="UP001231124"/>
    </source>
</evidence>
<evidence type="ECO:0008006" key="5">
    <source>
        <dbReference type="Google" id="ProtNLM"/>
    </source>
</evidence>
<protein>
    <recommendedName>
        <fullName evidence="5">PepSY domain-containing protein</fullName>
    </recommendedName>
</protein>
<proteinExistence type="predicted"/>
<keyword evidence="2" id="KW-0732">Signal</keyword>
<accession>A0ABU0HZH5</accession>
<dbReference type="Proteomes" id="UP001231124">
    <property type="component" value="Unassembled WGS sequence"/>
</dbReference>